<dbReference type="Proteomes" id="UP000182124">
    <property type="component" value="Unassembled WGS sequence"/>
</dbReference>
<accession>A0A1G4W830</accession>
<evidence type="ECO:0000313" key="1">
    <source>
        <dbReference type="EMBL" id="SCX18339.1"/>
    </source>
</evidence>
<evidence type="ECO:0000313" key="2">
    <source>
        <dbReference type="Proteomes" id="UP000182124"/>
    </source>
</evidence>
<dbReference type="EMBL" id="FMTY01000009">
    <property type="protein sequence ID" value="SCX18339.1"/>
    <property type="molecule type" value="Genomic_DNA"/>
</dbReference>
<reference evidence="1 2" key="1">
    <citation type="submission" date="2016-10" db="EMBL/GenBank/DDBJ databases">
        <authorList>
            <person name="de Groot N.N."/>
        </authorList>
    </citation>
    <scope>NUCLEOTIDE SEQUENCE [LARGE SCALE GENOMIC DNA]</scope>
    <source>
        <strain evidence="1 2">CGMCC 1.3801</strain>
    </source>
</reference>
<name>A0A1G4W830_9FLAO</name>
<gene>
    <name evidence="1" type="ORF">SAMN02927925_02673</name>
</gene>
<proteinExistence type="predicted"/>
<dbReference type="AlphaFoldDB" id="A0A1G4W830"/>
<organism evidence="1 2">
    <name type="scientific">Flavobacterium saliperosum</name>
    <dbReference type="NCBI Taxonomy" id="329186"/>
    <lineage>
        <taxon>Bacteria</taxon>
        <taxon>Pseudomonadati</taxon>
        <taxon>Bacteroidota</taxon>
        <taxon>Flavobacteriia</taxon>
        <taxon>Flavobacteriales</taxon>
        <taxon>Flavobacteriaceae</taxon>
        <taxon>Flavobacterium</taxon>
    </lineage>
</organism>
<sequence length="88" mass="10269">MYLFYFLTDDFSVKFLLKSQNFLDLFRIHNIIIGSDASGMKMSFKLDFPFCFFKSLMFGIPFVLHHLTIDLSFVSISYSSLSIPIIFC</sequence>
<protein>
    <submittedName>
        <fullName evidence="1">Uncharacterized protein</fullName>
    </submittedName>
</protein>